<dbReference type="VEuPathDB" id="FungiDB:RhiirFUN_024214"/>
<name>U9TYJ4_RHIID</name>
<protein>
    <submittedName>
        <fullName evidence="1">Uncharacterized protein</fullName>
    </submittedName>
</protein>
<dbReference type="VEuPathDB" id="FungiDB:RhiirFUN_024215"/>
<reference evidence="1" key="1">
    <citation type="submission" date="2013-07" db="EMBL/GenBank/DDBJ databases">
        <title>The genome of an arbuscular mycorrhizal fungus provides insights into the evolution of the oldest plant symbiosis.</title>
        <authorList>
            <consortium name="DOE Joint Genome Institute"/>
            <person name="Tisserant E."/>
            <person name="Malbreil M."/>
            <person name="Kuo A."/>
            <person name="Kohler A."/>
            <person name="Symeonidi A."/>
            <person name="Balestrini R."/>
            <person name="Charron P."/>
            <person name="Duensing N."/>
            <person name="Frei-dit-Frey N."/>
            <person name="Gianinazzi-Pearson V."/>
            <person name="Gilbert B."/>
            <person name="Handa Y."/>
            <person name="Hijri M."/>
            <person name="Kaul R."/>
            <person name="Kawaguchi M."/>
            <person name="Krajinski F."/>
            <person name="Lammers P."/>
            <person name="Lapierre D."/>
            <person name="Masclaux F.G."/>
            <person name="Murat C."/>
            <person name="Morin E."/>
            <person name="Ndikumana S."/>
            <person name="Pagni M."/>
            <person name="Petitpierre D."/>
            <person name="Requena N."/>
            <person name="Rosikiewicz P."/>
            <person name="Riley R."/>
            <person name="Saito K."/>
            <person name="San Clemente H."/>
            <person name="Shapiro H."/>
            <person name="van Tuinen D."/>
            <person name="Becard G."/>
            <person name="Bonfante P."/>
            <person name="Paszkowski U."/>
            <person name="Shachar-Hill Y."/>
            <person name="Young J.P."/>
            <person name="Sanders I.R."/>
            <person name="Henrissat B."/>
            <person name="Rensing S.A."/>
            <person name="Grigoriev I.V."/>
            <person name="Corradi N."/>
            <person name="Roux C."/>
            <person name="Martin F."/>
        </authorList>
    </citation>
    <scope>NUCLEOTIDE SEQUENCE</scope>
    <source>
        <strain evidence="1">DAOM 197198</strain>
    </source>
</reference>
<gene>
    <name evidence="1" type="ORF">GLOINDRAFT_2911</name>
</gene>
<sequence length="308" mass="36483">MPGIQEEQYQYLQELSNKITDELHEILLKVYYEMIEEVEVNNESKEKPIDDEEEILWITTHSEINWEEIRVTWNEDFEEFLKQHICQKCGVSAQVNNLENWENNGMKCQYCIMNIEAERITDIYEEANMKYERCIKCNRKSMCYDKICKGCDSYNIGKCEYCYKEQVKVIKTWELFHKWNSTCSIMKGRCNINDKHHVIMKGRCNINEKHHAHDLCRECEYSVDEIKELKLNKKVGGNKASLDLLCQESITENYGVPFRQNSKIAFLKIQILKGFVWQAVQYQKSAKRLAVFFIVSVAKAKDLHYTTS</sequence>
<dbReference type="AlphaFoldDB" id="U9TYJ4"/>
<dbReference type="HOGENOM" id="CLU_078581_0_0_1"/>
<dbReference type="EMBL" id="KI284161">
    <property type="protein sequence ID" value="ESA13170.1"/>
    <property type="molecule type" value="Genomic_DNA"/>
</dbReference>
<accession>U9TYJ4</accession>
<organism evidence="1">
    <name type="scientific">Rhizophagus irregularis (strain DAOM 181602 / DAOM 197198 / MUCL 43194)</name>
    <name type="common">Arbuscular mycorrhizal fungus</name>
    <name type="synonym">Glomus intraradices</name>
    <dbReference type="NCBI Taxonomy" id="747089"/>
    <lineage>
        <taxon>Eukaryota</taxon>
        <taxon>Fungi</taxon>
        <taxon>Fungi incertae sedis</taxon>
        <taxon>Mucoromycota</taxon>
        <taxon>Glomeromycotina</taxon>
        <taxon>Glomeromycetes</taxon>
        <taxon>Glomerales</taxon>
        <taxon>Glomeraceae</taxon>
        <taxon>Rhizophagus</taxon>
    </lineage>
</organism>
<evidence type="ECO:0000313" key="1">
    <source>
        <dbReference type="EMBL" id="ESA13170.1"/>
    </source>
</evidence>
<proteinExistence type="predicted"/>